<name>A0ABP9R6E0_9RHOO</name>
<dbReference type="EMBL" id="BAABLD010000017">
    <property type="protein sequence ID" value="GAA5172294.1"/>
    <property type="molecule type" value="Genomic_DNA"/>
</dbReference>
<keyword evidence="2" id="KW-0255">Endonuclease</keyword>
<organism evidence="6 7">
    <name type="scientific">Viridibacterium curvum</name>
    <dbReference type="NCBI Taxonomy" id="1101404"/>
    <lineage>
        <taxon>Bacteria</taxon>
        <taxon>Pseudomonadati</taxon>
        <taxon>Pseudomonadota</taxon>
        <taxon>Betaproteobacteria</taxon>
        <taxon>Rhodocyclales</taxon>
        <taxon>Rhodocyclaceae</taxon>
        <taxon>Viridibacterium</taxon>
    </lineage>
</organism>
<dbReference type="PROSITE" id="PS01123">
    <property type="entry name" value="TNASE_1"/>
    <property type="match status" value="1"/>
</dbReference>
<feature type="domain" description="TNase-like" evidence="5">
    <location>
        <begin position="50"/>
        <end position="177"/>
    </location>
</feature>
<dbReference type="Gene3D" id="2.40.50.90">
    <property type="match status" value="1"/>
</dbReference>
<dbReference type="PROSITE" id="PS50830">
    <property type="entry name" value="TNASE_3"/>
    <property type="match status" value="1"/>
</dbReference>
<evidence type="ECO:0000256" key="4">
    <source>
        <dbReference type="SAM" id="Phobius"/>
    </source>
</evidence>
<keyword evidence="1" id="KW-0540">Nuclease</keyword>
<keyword evidence="4" id="KW-0472">Membrane</keyword>
<proteinExistence type="predicted"/>
<evidence type="ECO:0000313" key="6">
    <source>
        <dbReference type="EMBL" id="GAA5172294.1"/>
    </source>
</evidence>
<keyword evidence="3" id="KW-0378">Hydrolase</keyword>
<evidence type="ECO:0000256" key="1">
    <source>
        <dbReference type="ARBA" id="ARBA00022722"/>
    </source>
</evidence>
<dbReference type="SMART" id="SM00318">
    <property type="entry name" value="SNc"/>
    <property type="match status" value="1"/>
</dbReference>
<keyword evidence="7" id="KW-1185">Reference proteome</keyword>
<dbReference type="InterPro" id="IPR002071">
    <property type="entry name" value="Thermonucl_AS"/>
</dbReference>
<feature type="transmembrane region" description="Helical" evidence="4">
    <location>
        <begin position="20"/>
        <end position="41"/>
    </location>
</feature>
<dbReference type="Pfam" id="PF00565">
    <property type="entry name" value="SNase"/>
    <property type="match status" value="1"/>
</dbReference>
<dbReference type="PANTHER" id="PTHR12302:SF3">
    <property type="entry name" value="SERINE_THREONINE-PROTEIN KINASE 31"/>
    <property type="match status" value="1"/>
</dbReference>
<dbReference type="PANTHER" id="PTHR12302">
    <property type="entry name" value="EBNA2 BINDING PROTEIN P100"/>
    <property type="match status" value="1"/>
</dbReference>
<gene>
    <name evidence="6" type="ORF">GCM10025770_38220</name>
</gene>
<reference evidence="7" key="1">
    <citation type="journal article" date="2019" name="Int. J. Syst. Evol. Microbiol.">
        <title>The Global Catalogue of Microorganisms (GCM) 10K type strain sequencing project: providing services to taxonomists for standard genome sequencing and annotation.</title>
        <authorList>
            <consortium name="The Broad Institute Genomics Platform"/>
            <consortium name="The Broad Institute Genome Sequencing Center for Infectious Disease"/>
            <person name="Wu L."/>
            <person name="Ma J."/>
        </authorList>
    </citation>
    <scope>NUCLEOTIDE SEQUENCE [LARGE SCALE GENOMIC DNA]</scope>
    <source>
        <strain evidence="7">JCM 18715</strain>
    </source>
</reference>
<evidence type="ECO:0000256" key="2">
    <source>
        <dbReference type="ARBA" id="ARBA00022759"/>
    </source>
</evidence>
<evidence type="ECO:0000256" key="3">
    <source>
        <dbReference type="ARBA" id="ARBA00022801"/>
    </source>
</evidence>
<dbReference type="SUPFAM" id="SSF50199">
    <property type="entry name" value="Staphylococcal nuclease"/>
    <property type="match status" value="1"/>
</dbReference>
<dbReference type="Proteomes" id="UP001500547">
    <property type="component" value="Unassembled WGS sequence"/>
</dbReference>
<accession>A0ABP9R6E0</accession>
<evidence type="ECO:0000259" key="5">
    <source>
        <dbReference type="PROSITE" id="PS50830"/>
    </source>
</evidence>
<keyword evidence="4" id="KW-1133">Transmembrane helix</keyword>
<evidence type="ECO:0000313" key="7">
    <source>
        <dbReference type="Proteomes" id="UP001500547"/>
    </source>
</evidence>
<sequence>MAYISDRVLAISIHKGWQSIITTGAIRSAMLVMGAVLLSLLSVQTEAQGQTLTGRVVAVADGDTLTLLDDQRQQYKIRIAGIDAPEKQQPFGSASKASLSELAFDQMATAVCPKRDRYGRSVCVVTVKGRDVGLEQIRRGMAWWYREYEHEQSASDRAEYERLENYARSSKLGLWTAPDAVPPWSWRRAKRVNP</sequence>
<dbReference type="InterPro" id="IPR035437">
    <property type="entry name" value="SNase_OB-fold_sf"/>
</dbReference>
<protein>
    <recommendedName>
        <fullName evidence="5">TNase-like domain-containing protein</fullName>
    </recommendedName>
</protein>
<keyword evidence="4" id="KW-0812">Transmembrane</keyword>
<comment type="caution">
    <text evidence="6">The sequence shown here is derived from an EMBL/GenBank/DDBJ whole genome shotgun (WGS) entry which is preliminary data.</text>
</comment>
<dbReference type="InterPro" id="IPR016071">
    <property type="entry name" value="Staphylococal_nuclease_OB-fold"/>
</dbReference>